<proteinExistence type="predicted"/>
<dbReference type="Proteomes" id="UP000184510">
    <property type="component" value="Unassembled WGS sequence"/>
</dbReference>
<dbReference type="AlphaFoldDB" id="A0A1M6GNJ9"/>
<dbReference type="SUPFAM" id="SSF53335">
    <property type="entry name" value="S-adenosyl-L-methionine-dependent methyltransferases"/>
    <property type="match status" value="1"/>
</dbReference>
<evidence type="ECO:0000256" key="1">
    <source>
        <dbReference type="ARBA" id="ARBA00022603"/>
    </source>
</evidence>
<dbReference type="InterPro" id="IPR023576">
    <property type="entry name" value="UbiE/COQ5_MeTrFase_CS"/>
</dbReference>
<keyword evidence="6" id="KW-1185">Reference proteome</keyword>
<dbReference type="InterPro" id="IPR000595">
    <property type="entry name" value="cNMP-bd_dom"/>
</dbReference>
<dbReference type="EMBL" id="FQYR01000003">
    <property type="protein sequence ID" value="SHJ11545.1"/>
    <property type="molecule type" value="Genomic_DNA"/>
</dbReference>
<dbReference type="RefSeq" id="WP_143158606.1">
    <property type="nucleotide sequence ID" value="NZ_FQYR01000003.1"/>
</dbReference>
<evidence type="ECO:0000313" key="5">
    <source>
        <dbReference type="EMBL" id="SHJ11545.1"/>
    </source>
</evidence>
<evidence type="ECO:0000256" key="3">
    <source>
        <dbReference type="ARBA" id="ARBA00022691"/>
    </source>
</evidence>
<keyword evidence="2 5" id="KW-0808">Transferase</keyword>
<dbReference type="PROSITE" id="PS50042">
    <property type="entry name" value="CNMP_BINDING_3"/>
    <property type="match status" value="1"/>
</dbReference>
<dbReference type="OrthoDB" id="9808140at2"/>
<dbReference type="PROSITE" id="PS01184">
    <property type="entry name" value="UBIE_2"/>
    <property type="match status" value="1"/>
</dbReference>
<dbReference type="GO" id="GO:0032259">
    <property type="term" value="P:methylation"/>
    <property type="evidence" value="ECO:0007669"/>
    <property type="project" value="UniProtKB-KW"/>
</dbReference>
<dbReference type="InterPro" id="IPR018490">
    <property type="entry name" value="cNMP-bd_dom_sf"/>
</dbReference>
<dbReference type="Gene3D" id="2.60.120.10">
    <property type="entry name" value="Jelly Rolls"/>
    <property type="match status" value="1"/>
</dbReference>
<evidence type="ECO:0000256" key="2">
    <source>
        <dbReference type="ARBA" id="ARBA00022679"/>
    </source>
</evidence>
<dbReference type="CDD" id="cd02440">
    <property type="entry name" value="AdoMet_MTases"/>
    <property type="match status" value="1"/>
</dbReference>
<keyword evidence="1 5" id="KW-0489">Methyltransferase</keyword>
<dbReference type="SUPFAM" id="SSF51206">
    <property type="entry name" value="cAMP-binding domain-like"/>
    <property type="match status" value="1"/>
</dbReference>
<evidence type="ECO:0000313" key="6">
    <source>
        <dbReference type="Proteomes" id="UP000184510"/>
    </source>
</evidence>
<name>A0A1M6GNJ9_9BACT</name>
<dbReference type="InterPro" id="IPR029063">
    <property type="entry name" value="SAM-dependent_MTases_sf"/>
</dbReference>
<dbReference type="PANTHER" id="PTHR43591">
    <property type="entry name" value="METHYLTRANSFERASE"/>
    <property type="match status" value="1"/>
</dbReference>
<dbReference type="InterPro" id="IPR014710">
    <property type="entry name" value="RmlC-like_jellyroll"/>
</dbReference>
<reference evidence="5 6" key="1">
    <citation type="submission" date="2016-11" db="EMBL/GenBank/DDBJ databases">
        <authorList>
            <person name="Jaros S."/>
            <person name="Januszkiewicz K."/>
            <person name="Wedrychowicz H."/>
        </authorList>
    </citation>
    <scope>NUCLEOTIDE SEQUENCE [LARGE SCALE GENOMIC DNA]</scope>
    <source>
        <strain evidence="5 6">DSM 18772</strain>
    </source>
</reference>
<gene>
    <name evidence="5" type="ORF">SAMN02745181_1218</name>
</gene>
<organism evidence="5 6">
    <name type="scientific">Rubritalea squalenifaciens DSM 18772</name>
    <dbReference type="NCBI Taxonomy" id="1123071"/>
    <lineage>
        <taxon>Bacteria</taxon>
        <taxon>Pseudomonadati</taxon>
        <taxon>Verrucomicrobiota</taxon>
        <taxon>Verrucomicrobiia</taxon>
        <taxon>Verrucomicrobiales</taxon>
        <taxon>Rubritaleaceae</taxon>
        <taxon>Rubritalea</taxon>
    </lineage>
</organism>
<dbReference type="InterPro" id="IPR013216">
    <property type="entry name" value="Methyltransf_11"/>
</dbReference>
<accession>A0A1M6GNJ9</accession>
<keyword evidence="3" id="KW-0949">S-adenosyl-L-methionine</keyword>
<dbReference type="GO" id="GO:0008757">
    <property type="term" value="F:S-adenosylmethionine-dependent methyltransferase activity"/>
    <property type="evidence" value="ECO:0007669"/>
    <property type="project" value="InterPro"/>
</dbReference>
<dbReference type="Pfam" id="PF08241">
    <property type="entry name" value="Methyltransf_11"/>
    <property type="match status" value="1"/>
</dbReference>
<feature type="domain" description="Cyclic nucleotide-binding" evidence="4">
    <location>
        <begin position="18"/>
        <end position="61"/>
    </location>
</feature>
<sequence length="362" mass="39927">MTAETRESFMGDLDSIPVLTGISPETKAKIYKHIFAQLLPAGSLLTAQSHDSDMVFIIVEGCCRLHDAGNLTSQSFPAAGHVIGACTTHHSVTLASKGAVLAFPKSLLKANNILDHFILYEYPYSEYPCKRKDLFPPDLHIVAKLLTPMSVENCLDLGAGGGRFTLQLLDHSRTLKLVDLDGTSLKKAGEMLDWLGHNDRYTLVEGDICNLPFENDSFDLVAARLSLHEITDTLAVLKEIKRVCKKGAYILLVDVSPPENEQGRALFDQLEETLATTAIQSYTPEQWEKLLHSNKFTVKSNHSTQIQRSLSSRPNANLRGKACLDILRNATVSAQTALGVEWENGEPSWIDSRTVLLAQNID</sequence>
<evidence type="ECO:0000259" key="4">
    <source>
        <dbReference type="PROSITE" id="PS50042"/>
    </source>
</evidence>
<dbReference type="Gene3D" id="3.40.50.150">
    <property type="entry name" value="Vaccinia Virus protein VP39"/>
    <property type="match status" value="1"/>
</dbReference>
<protein>
    <submittedName>
        <fullName evidence="5">Methyltransferase domain-containing protein</fullName>
    </submittedName>
</protein>
<dbReference type="STRING" id="1123071.SAMN02745181_1218"/>
<dbReference type="InParanoid" id="A0A1M6GNJ9"/>